<protein>
    <submittedName>
        <fullName evidence="1">Uncharacterized protein</fullName>
    </submittedName>
</protein>
<accession>A0A1L7I0Y7</accession>
<dbReference type="STRING" id="1229726.GRFL_0543"/>
<dbReference type="AlphaFoldDB" id="A0A1L7I0Y7"/>
<sequence length="99" mass="11180">MHIHLSNIWSRLMALVLLSVGILNIIRGNDVALGILFMCLSIIFFPVTSIVLRDLFAIQIPNFVKIALAFLLLWICFHYGALAEGYYPEIPFISSNQTL</sequence>
<organism evidence="1 2">
    <name type="scientific">Christiangramia flava JLT2011</name>
    <dbReference type="NCBI Taxonomy" id="1229726"/>
    <lineage>
        <taxon>Bacteria</taxon>
        <taxon>Pseudomonadati</taxon>
        <taxon>Bacteroidota</taxon>
        <taxon>Flavobacteriia</taxon>
        <taxon>Flavobacteriales</taxon>
        <taxon>Flavobacteriaceae</taxon>
        <taxon>Christiangramia</taxon>
    </lineage>
</organism>
<dbReference type="OrthoDB" id="5741192at2"/>
<gene>
    <name evidence="1" type="ORF">GRFL_0543</name>
</gene>
<dbReference type="RefSeq" id="WP_083643165.1">
    <property type="nucleotide sequence ID" value="NZ_AMRU01000003.1"/>
</dbReference>
<proteinExistence type="predicted"/>
<dbReference type="KEGG" id="gfl:GRFL_0543"/>
<keyword evidence="2" id="KW-1185">Reference proteome</keyword>
<reference evidence="1 2" key="1">
    <citation type="submission" date="2016-07" db="EMBL/GenBank/DDBJ databases">
        <title>Multi-omics approach to identify versatile polysaccharide utilization systems of a marine flavobacterium Gramella flava.</title>
        <authorList>
            <person name="Tang K."/>
        </authorList>
    </citation>
    <scope>NUCLEOTIDE SEQUENCE [LARGE SCALE GENOMIC DNA]</scope>
    <source>
        <strain evidence="1 2">JLT2011</strain>
    </source>
</reference>
<evidence type="ECO:0000313" key="2">
    <source>
        <dbReference type="Proteomes" id="UP000186230"/>
    </source>
</evidence>
<dbReference type="EMBL" id="CP016359">
    <property type="protein sequence ID" value="APU67267.1"/>
    <property type="molecule type" value="Genomic_DNA"/>
</dbReference>
<name>A0A1L7I0Y7_9FLAO</name>
<dbReference type="Proteomes" id="UP000186230">
    <property type="component" value="Chromosome"/>
</dbReference>
<evidence type="ECO:0000313" key="1">
    <source>
        <dbReference type="EMBL" id="APU67267.1"/>
    </source>
</evidence>